<proteinExistence type="predicted"/>
<sequence length="76" mass="8682">MDEENIRLSVPIDRETNAKFSSLLPWGIKAAVIRALIKLFIAAQIEHGEDRWIAEDLIKGRCKLTVQNLNKPLIEK</sequence>
<name>A0A0F9F6Q6_9ZZZZ</name>
<organism evidence="1">
    <name type="scientific">marine sediment metagenome</name>
    <dbReference type="NCBI Taxonomy" id="412755"/>
    <lineage>
        <taxon>unclassified sequences</taxon>
        <taxon>metagenomes</taxon>
        <taxon>ecological metagenomes</taxon>
    </lineage>
</organism>
<reference evidence="1" key="1">
    <citation type="journal article" date="2015" name="Nature">
        <title>Complex archaea that bridge the gap between prokaryotes and eukaryotes.</title>
        <authorList>
            <person name="Spang A."/>
            <person name="Saw J.H."/>
            <person name="Jorgensen S.L."/>
            <person name="Zaremba-Niedzwiedzka K."/>
            <person name="Martijn J."/>
            <person name="Lind A.E."/>
            <person name="van Eijk R."/>
            <person name="Schleper C."/>
            <person name="Guy L."/>
            <person name="Ettema T.J."/>
        </authorList>
    </citation>
    <scope>NUCLEOTIDE SEQUENCE</scope>
</reference>
<gene>
    <name evidence="1" type="ORF">LCGC14_1989470</name>
</gene>
<protein>
    <submittedName>
        <fullName evidence="1">Uncharacterized protein</fullName>
    </submittedName>
</protein>
<comment type="caution">
    <text evidence="1">The sequence shown here is derived from an EMBL/GenBank/DDBJ whole genome shotgun (WGS) entry which is preliminary data.</text>
</comment>
<dbReference type="AlphaFoldDB" id="A0A0F9F6Q6"/>
<dbReference type="EMBL" id="LAZR01022409">
    <property type="protein sequence ID" value="KKL81968.1"/>
    <property type="molecule type" value="Genomic_DNA"/>
</dbReference>
<accession>A0A0F9F6Q6</accession>
<evidence type="ECO:0000313" key="1">
    <source>
        <dbReference type="EMBL" id="KKL81968.1"/>
    </source>
</evidence>